<dbReference type="GO" id="GO:0004519">
    <property type="term" value="F:endonuclease activity"/>
    <property type="evidence" value="ECO:0007669"/>
    <property type="project" value="InterPro"/>
</dbReference>
<dbReference type="Gene3D" id="3.40.50.300">
    <property type="entry name" value="P-loop containing nucleotide triphosphate hydrolases"/>
    <property type="match status" value="1"/>
</dbReference>
<dbReference type="RefSeq" id="WP_035382316.1">
    <property type="nucleotide sequence ID" value="NZ_JACAOJ010000075.1"/>
</dbReference>
<evidence type="ECO:0000313" key="3">
    <source>
        <dbReference type="EMBL" id="KGB21004.1"/>
    </source>
</evidence>
<name>A0A094YK34_9PROT</name>
<dbReference type="InterPro" id="IPR046462">
    <property type="entry name" value="TerL_nuclease"/>
</dbReference>
<evidence type="ECO:0000313" key="4">
    <source>
        <dbReference type="Proteomes" id="UP000029448"/>
    </source>
</evidence>
<gene>
    <name evidence="3" type="ORF">AtDm6_3369</name>
</gene>
<keyword evidence="4" id="KW-1185">Reference proteome</keyword>
<dbReference type="GeneID" id="89477532"/>
<dbReference type="InterPro" id="IPR005021">
    <property type="entry name" value="Terminase_largesu-like"/>
</dbReference>
<feature type="domain" description="Terminase large subunit-like ATPase" evidence="1">
    <location>
        <begin position="58"/>
        <end position="223"/>
    </location>
</feature>
<organism evidence="3 4">
    <name type="scientific">Acetobacter tropicalis</name>
    <dbReference type="NCBI Taxonomy" id="104102"/>
    <lineage>
        <taxon>Bacteria</taxon>
        <taxon>Pseudomonadati</taxon>
        <taxon>Pseudomonadota</taxon>
        <taxon>Alphaproteobacteria</taxon>
        <taxon>Acetobacterales</taxon>
        <taxon>Acetobacteraceae</taxon>
        <taxon>Acetobacter</taxon>
    </lineage>
</organism>
<dbReference type="PATRIC" id="fig|104102.7.peg.3324"/>
<dbReference type="PANTHER" id="PTHR41287">
    <property type="match status" value="1"/>
</dbReference>
<dbReference type="InterPro" id="IPR027417">
    <property type="entry name" value="P-loop_NTPase"/>
</dbReference>
<reference evidence="3 4" key="1">
    <citation type="submission" date="2014-06" db="EMBL/GenBank/DDBJ databases">
        <title>Functional and comparative genomic analyses of the Drosophila gut microbiota identify candidate symbiosis factors.</title>
        <authorList>
            <person name="Newell P.D."/>
            <person name="Chaston J.M."/>
            <person name="Douglas A.E."/>
        </authorList>
    </citation>
    <scope>NUCLEOTIDE SEQUENCE [LARGE SCALE GENOMIC DNA]</scope>
    <source>
        <strain evidence="3 4">DmCS_006</strain>
    </source>
</reference>
<protein>
    <submittedName>
        <fullName evidence="3">Phage terminase large subunit</fullName>
    </submittedName>
</protein>
<dbReference type="Pfam" id="PF20441">
    <property type="entry name" value="TerL_nuclease"/>
    <property type="match status" value="1"/>
</dbReference>
<accession>A0A094YK34</accession>
<dbReference type="AlphaFoldDB" id="A0A094YK34"/>
<dbReference type="InterPro" id="IPR046461">
    <property type="entry name" value="TerL_ATPase"/>
</dbReference>
<comment type="caution">
    <text evidence="3">The sequence shown here is derived from an EMBL/GenBank/DDBJ whole genome shotgun (WGS) entry which is preliminary data.</text>
</comment>
<evidence type="ECO:0000259" key="1">
    <source>
        <dbReference type="Pfam" id="PF03354"/>
    </source>
</evidence>
<dbReference type="Pfam" id="PF03354">
    <property type="entry name" value="TerL_ATPase"/>
    <property type="match status" value="1"/>
</dbReference>
<dbReference type="EMBL" id="JOKM01000106">
    <property type="protein sequence ID" value="KGB21004.1"/>
    <property type="molecule type" value="Genomic_DNA"/>
</dbReference>
<feature type="domain" description="Terminase large subunit-like endonuclease" evidence="2">
    <location>
        <begin position="287"/>
        <end position="553"/>
    </location>
</feature>
<sequence>MLNMSRPDWRERIRAGRSLLPDIDPVNPVQAAQAVEFFDSLRLPDVGGTPLLKDASGPWFREIVAMLHGSLDPMTNKRLIRELFLLVPKKNSKTTYGAALMLVSVLLNTRPNAEFLIVAPTKQIADLSFKQASGMVLLNRELKKRFSLQNHLKCLTYLPTGATLTIKAFDTNVVTGVKPAGVLVDEEHVIAKSSAADSVMIQLRGGMISQEEGFLAIITTQSDEPPRGIFKADLKQARAIRDGASFYKDENDEEIPVANDVLPVLYEFPEDVQKPAKVLGEPAPWENPAIWPMVLPNLGRPITVERLKADFDKAKSKGVEELAKWASQHLNIEIGIALRDDRWAGADFWQSQARQDLTLDAIIERSEVIVAGIDGGGLDDLLSLSILGREAGSDVWMHWQKSWVTKKGIERRKREASLMDDFVKDGDLVIVDEVGPDIIDLAETVADVDQSGKLYGVGLDPQGVADIVAALDERGIHRDERVHGVSQGWKLTGAIKTAERKLAGRTLIHCGQPIMAWAVGNARVEAKGNAVVIEKQAAGWSKIDPLMSLFDTVVLMSLNPVVQGKSWWEN</sequence>
<dbReference type="STRING" id="104102.AtDm6_3369"/>
<dbReference type="Proteomes" id="UP000029448">
    <property type="component" value="Unassembled WGS sequence"/>
</dbReference>
<evidence type="ECO:0000259" key="2">
    <source>
        <dbReference type="Pfam" id="PF20441"/>
    </source>
</evidence>
<proteinExistence type="predicted"/>
<dbReference type="PANTHER" id="PTHR41287:SF1">
    <property type="entry name" value="PROTEIN YMFN"/>
    <property type="match status" value="1"/>
</dbReference>